<gene>
    <name evidence="2" type="ORF">PGLA1383_LOCUS6191</name>
</gene>
<keyword evidence="3" id="KW-1185">Reference proteome</keyword>
<sequence length="161" mass="17367">MPPTAMSESAGEDKDWTVCPPTAQNLAARAESAGEFKDWEIVSSSAFTALDGVDKSALQELKSYARPPAGLITVMNAALMALGHSEKDVSWAAAKKLMSSPDTMNKAFRDFDLKSIDAKMMANLKRFAEDPDSQPDVVMKKGKACVGVALWVLAVYEYGSQ</sequence>
<dbReference type="AlphaFoldDB" id="A0A813DHH2"/>
<dbReference type="OrthoDB" id="447173at2759"/>
<dbReference type="GO" id="GO:0045505">
    <property type="term" value="F:dynein intermediate chain binding"/>
    <property type="evidence" value="ECO:0007669"/>
    <property type="project" value="InterPro"/>
</dbReference>
<dbReference type="GO" id="GO:0051959">
    <property type="term" value="F:dynein light intermediate chain binding"/>
    <property type="evidence" value="ECO:0007669"/>
    <property type="project" value="InterPro"/>
</dbReference>
<evidence type="ECO:0000313" key="3">
    <source>
        <dbReference type="Proteomes" id="UP000654075"/>
    </source>
</evidence>
<comment type="caution">
    <text evidence="2">The sequence shown here is derived from an EMBL/GenBank/DDBJ whole genome shotgun (WGS) entry which is preliminary data.</text>
</comment>
<dbReference type="EMBL" id="CAJNNV010002551">
    <property type="protein sequence ID" value="CAE8587352.1"/>
    <property type="molecule type" value="Genomic_DNA"/>
</dbReference>
<dbReference type="InterPro" id="IPR026983">
    <property type="entry name" value="DHC"/>
</dbReference>
<dbReference type="Proteomes" id="UP000654075">
    <property type="component" value="Unassembled WGS sequence"/>
</dbReference>
<dbReference type="PANTHER" id="PTHR45703:SF8">
    <property type="entry name" value="DYNEINS HEAVY CHAIN"/>
    <property type="match status" value="1"/>
</dbReference>
<dbReference type="InterPro" id="IPR024743">
    <property type="entry name" value="Dynein_HC_stalk"/>
</dbReference>
<feature type="domain" description="Dynein heavy chain coiled coil stalk" evidence="1">
    <location>
        <begin position="44"/>
        <end position="156"/>
    </location>
</feature>
<name>A0A813DHH2_POLGL</name>
<evidence type="ECO:0000259" key="1">
    <source>
        <dbReference type="Pfam" id="PF12777"/>
    </source>
</evidence>
<organism evidence="2 3">
    <name type="scientific">Polarella glacialis</name>
    <name type="common">Dinoflagellate</name>
    <dbReference type="NCBI Taxonomy" id="89957"/>
    <lineage>
        <taxon>Eukaryota</taxon>
        <taxon>Sar</taxon>
        <taxon>Alveolata</taxon>
        <taxon>Dinophyceae</taxon>
        <taxon>Suessiales</taxon>
        <taxon>Suessiaceae</taxon>
        <taxon>Polarella</taxon>
    </lineage>
</organism>
<accession>A0A813DHH2</accession>
<dbReference type="GO" id="GO:0030286">
    <property type="term" value="C:dynein complex"/>
    <property type="evidence" value="ECO:0007669"/>
    <property type="project" value="InterPro"/>
</dbReference>
<dbReference type="PANTHER" id="PTHR45703">
    <property type="entry name" value="DYNEIN HEAVY CHAIN"/>
    <property type="match status" value="1"/>
</dbReference>
<reference evidence="2" key="1">
    <citation type="submission" date="2021-02" db="EMBL/GenBank/DDBJ databases">
        <authorList>
            <person name="Dougan E. K."/>
            <person name="Rhodes N."/>
            <person name="Thang M."/>
            <person name="Chan C."/>
        </authorList>
    </citation>
    <scope>NUCLEOTIDE SEQUENCE</scope>
</reference>
<protein>
    <recommendedName>
        <fullName evidence="1">Dynein heavy chain coiled coil stalk domain-containing protein</fullName>
    </recommendedName>
</protein>
<dbReference type="Gene3D" id="1.20.920.60">
    <property type="match status" value="1"/>
</dbReference>
<dbReference type="GO" id="GO:0007018">
    <property type="term" value="P:microtubule-based movement"/>
    <property type="evidence" value="ECO:0007669"/>
    <property type="project" value="InterPro"/>
</dbReference>
<dbReference type="Pfam" id="PF12777">
    <property type="entry name" value="MT"/>
    <property type="match status" value="1"/>
</dbReference>
<proteinExistence type="predicted"/>
<evidence type="ECO:0000313" key="2">
    <source>
        <dbReference type="EMBL" id="CAE8587352.1"/>
    </source>
</evidence>